<dbReference type="HOGENOM" id="CLU_009834_7_3_11"/>
<dbReference type="SUPFAM" id="SSF52096">
    <property type="entry name" value="ClpP/crotonase"/>
    <property type="match status" value="1"/>
</dbReference>
<evidence type="ECO:0000313" key="2">
    <source>
        <dbReference type="Proteomes" id="UP000002212"/>
    </source>
</evidence>
<reference evidence="1 2" key="1">
    <citation type="submission" date="2009-03" db="EMBL/GenBank/DDBJ databases">
        <title>Comparison of the complete genome sequences of Rhodococcus erythropolis PR4 and Rhodococcus opacus B4.</title>
        <authorList>
            <person name="Takarada H."/>
            <person name="Sekine M."/>
            <person name="Hosoyama A."/>
            <person name="Yamada R."/>
            <person name="Fujisawa T."/>
            <person name="Omata S."/>
            <person name="Shimizu A."/>
            <person name="Tsukatani N."/>
            <person name="Tanikawa S."/>
            <person name="Fujita N."/>
            <person name="Harayama S."/>
        </authorList>
    </citation>
    <scope>NUCLEOTIDE SEQUENCE [LARGE SCALE GENOMIC DNA]</scope>
    <source>
        <strain evidence="1 2">B4</strain>
    </source>
</reference>
<dbReference type="Pfam" id="PF00378">
    <property type="entry name" value="ECH_1"/>
    <property type="match status" value="1"/>
</dbReference>
<dbReference type="EMBL" id="AP011115">
    <property type="protein sequence ID" value="BAH51284.1"/>
    <property type="molecule type" value="Genomic_DNA"/>
</dbReference>
<dbReference type="Gene3D" id="3.90.226.10">
    <property type="entry name" value="2-enoyl-CoA Hydratase, Chain A, domain 1"/>
    <property type="match status" value="1"/>
</dbReference>
<evidence type="ECO:0000313" key="1">
    <source>
        <dbReference type="EMBL" id="BAH51284.1"/>
    </source>
</evidence>
<dbReference type="NCBIfam" id="NF004796">
    <property type="entry name" value="PRK06144.1"/>
    <property type="match status" value="1"/>
</dbReference>
<dbReference type="AlphaFoldDB" id="C1B6I1"/>
<proteinExistence type="predicted"/>
<dbReference type="Proteomes" id="UP000002212">
    <property type="component" value="Chromosome"/>
</dbReference>
<dbReference type="CDD" id="cd06558">
    <property type="entry name" value="crotonase-like"/>
    <property type="match status" value="1"/>
</dbReference>
<dbReference type="PANTHER" id="PTHR43459:SF1">
    <property type="entry name" value="EG:BACN32G11.4 PROTEIN"/>
    <property type="match status" value="1"/>
</dbReference>
<keyword evidence="1" id="KW-0413">Isomerase</keyword>
<protein>
    <submittedName>
        <fullName evidence="1">Enoyl-CoA hydratase/isomerase family protein</fullName>
    </submittedName>
</protein>
<organism evidence="1 2">
    <name type="scientific">Rhodococcus opacus (strain B4)</name>
    <dbReference type="NCBI Taxonomy" id="632772"/>
    <lineage>
        <taxon>Bacteria</taxon>
        <taxon>Bacillati</taxon>
        <taxon>Actinomycetota</taxon>
        <taxon>Actinomycetes</taxon>
        <taxon>Mycobacteriales</taxon>
        <taxon>Nocardiaceae</taxon>
        <taxon>Rhodococcus</taxon>
    </lineage>
</organism>
<dbReference type="PATRIC" id="fig|632772.20.peg.3181"/>
<accession>C1B6I1</accession>
<gene>
    <name evidence="1" type="ordered locus">ROP_30370</name>
</gene>
<dbReference type="PANTHER" id="PTHR43459">
    <property type="entry name" value="ENOYL-COA HYDRATASE"/>
    <property type="match status" value="1"/>
</dbReference>
<dbReference type="InterPro" id="IPR001753">
    <property type="entry name" value="Enoyl-CoA_hydra/iso"/>
</dbReference>
<dbReference type="STRING" id="632772.ROP_30370"/>
<dbReference type="KEGG" id="rop:ROP_30370"/>
<dbReference type="InterPro" id="IPR029045">
    <property type="entry name" value="ClpP/crotonase-like_dom_sf"/>
</dbReference>
<name>C1B6I1_RHOOB</name>
<sequence length="261" mass="27776">MAAEFTVPDLLVEEADTVVTVTFNRPGKLNSLTPQMYEDLGRVCERVNVDPAVRLLVVRGAGRAFAAGSDIAHFRSFTDGEDGVEYENRFVAVLARLERVRVPTLAVIDGPCVGAGLIVAAACDVRVATTRSYFGLPIARTLGNALSAYPLALLADRLGSARLASMVARARMLPAAEAASIGFVAETAVPDHFDDLVAVVTGDLLAAAPLTVCSTREVLRRIRTTVLPESADLVRAAYGSDDFRAGVAAFLRGERAEWSGR</sequence>
<dbReference type="GO" id="GO:0016853">
    <property type="term" value="F:isomerase activity"/>
    <property type="evidence" value="ECO:0007669"/>
    <property type="project" value="UniProtKB-KW"/>
</dbReference>